<dbReference type="InterPro" id="IPR050641">
    <property type="entry name" value="RIFMO-like"/>
</dbReference>
<dbReference type="Pfam" id="PF01494">
    <property type="entry name" value="FAD_binding_3"/>
    <property type="match status" value="1"/>
</dbReference>
<dbReference type="InterPro" id="IPR036188">
    <property type="entry name" value="FAD/NAD-bd_sf"/>
</dbReference>
<evidence type="ECO:0000256" key="1">
    <source>
        <dbReference type="ARBA" id="ARBA00022630"/>
    </source>
</evidence>
<dbReference type="GO" id="GO:0006744">
    <property type="term" value="P:ubiquinone biosynthetic process"/>
    <property type="evidence" value="ECO:0007669"/>
    <property type="project" value="TreeGrafter"/>
</dbReference>
<dbReference type="Proteomes" id="UP000824469">
    <property type="component" value="Unassembled WGS sequence"/>
</dbReference>
<evidence type="ECO:0000259" key="3">
    <source>
        <dbReference type="Pfam" id="PF01494"/>
    </source>
</evidence>
<organism evidence="4 5">
    <name type="scientific">Taxus chinensis</name>
    <name type="common">Chinese yew</name>
    <name type="synonym">Taxus wallichiana var. chinensis</name>
    <dbReference type="NCBI Taxonomy" id="29808"/>
    <lineage>
        <taxon>Eukaryota</taxon>
        <taxon>Viridiplantae</taxon>
        <taxon>Streptophyta</taxon>
        <taxon>Embryophyta</taxon>
        <taxon>Tracheophyta</taxon>
        <taxon>Spermatophyta</taxon>
        <taxon>Pinopsida</taxon>
        <taxon>Pinidae</taxon>
        <taxon>Conifers II</taxon>
        <taxon>Cupressales</taxon>
        <taxon>Taxaceae</taxon>
        <taxon>Taxus</taxon>
    </lineage>
</organism>
<dbReference type="GO" id="GO:0071949">
    <property type="term" value="F:FAD binding"/>
    <property type="evidence" value="ECO:0007669"/>
    <property type="project" value="InterPro"/>
</dbReference>
<accession>A0AA38G309</accession>
<reference evidence="4 5" key="1">
    <citation type="journal article" date="2021" name="Nat. Plants">
        <title>The Taxus genome provides insights into paclitaxel biosynthesis.</title>
        <authorList>
            <person name="Xiong X."/>
            <person name="Gou J."/>
            <person name="Liao Q."/>
            <person name="Li Y."/>
            <person name="Zhou Q."/>
            <person name="Bi G."/>
            <person name="Li C."/>
            <person name="Du R."/>
            <person name="Wang X."/>
            <person name="Sun T."/>
            <person name="Guo L."/>
            <person name="Liang H."/>
            <person name="Lu P."/>
            <person name="Wu Y."/>
            <person name="Zhang Z."/>
            <person name="Ro D.K."/>
            <person name="Shang Y."/>
            <person name="Huang S."/>
            <person name="Yan J."/>
        </authorList>
    </citation>
    <scope>NUCLEOTIDE SEQUENCE [LARGE SCALE GENOMIC DNA]</scope>
    <source>
        <strain evidence="4">Ta-2019</strain>
    </source>
</reference>
<protein>
    <recommendedName>
        <fullName evidence="3">FAD-binding domain-containing protein</fullName>
    </recommendedName>
</protein>
<dbReference type="Gene3D" id="3.40.30.120">
    <property type="match status" value="1"/>
</dbReference>
<dbReference type="InterPro" id="IPR002938">
    <property type="entry name" value="FAD-bd"/>
</dbReference>
<name>A0AA38G309_TAXCH</name>
<dbReference type="EMBL" id="JAHRHJ020000005">
    <property type="protein sequence ID" value="KAH9315639.1"/>
    <property type="molecule type" value="Genomic_DNA"/>
</dbReference>
<evidence type="ECO:0000313" key="5">
    <source>
        <dbReference type="Proteomes" id="UP000824469"/>
    </source>
</evidence>
<keyword evidence="1" id="KW-0285">Flavoprotein</keyword>
<dbReference type="OMA" id="HMQHTRW"/>
<sequence length="748" mass="83051">MAWEASLLRRCAQLPRFYVLSGQRKIHRGIFRQMSSASAEEHVPVLIVGAGPVGLVLSILLTKLGVKCAVIERSQQFRKHPQAHFINNRTMEVFRKLDGLSGEIEELQPSVEQWRKFIYCSSLSGTILGTVDHMQPNDLKQTRSPTCVAHFSQHRLVPLLLKRLEKLGFSIYSGDNPSSEGYRSSGSWIGKIKLCHECVSINPTSDGIRAAIYCVENGLKVVRDIHCSVLIGADGAGSTVRKLMGISLKGEQDMQKLISVHFLSKELGHFLSEKRPGMLYFVFNPKIIGVVVAHDLNEGEFVVQIPFYPPQQRFEDFSTEVCREFISNLIGYDHVDLEIKSIKPWAMHAEVAEKFTCGNHRVILVGDAAHRFPPAGGFGMNTGIQDAHNLAWKLAYVLNGLASPDLLSTYEMERKPIAEFNTALSVANFKAAMSVPSALGLNPNIADSVHQTVNNGIGSILPSGLQTVLLESIFALGRAQLSAPFLSRYNPLGSSRLEKVKHILEDGQSLQLQFPAEDLGFRYEQGSVVPELNISNDILEEKPIGRRRDYIPSSKPGSRLPHMQIRILSQHKCHLTKDVCSTLDLVHGNMTEFLLIIAPTSRSYVWADATLKIAKACMVPLKVCIIWPGGSSSSALSNQSTYGYQENEALITSQRQPVVKGGSVVTEDWRRKNLESVLDAEEITGSWWELCEMPYQGAILVRPDEHIAWRSDPSFSGDALDELNRVFSILLKKPALDADQLLHIKSNA</sequence>
<dbReference type="PANTHER" id="PTHR43004">
    <property type="entry name" value="TRK SYSTEM POTASSIUM UPTAKE PROTEIN"/>
    <property type="match status" value="1"/>
</dbReference>
<comment type="caution">
    <text evidence="4">The sequence shown here is derived from an EMBL/GenBank/DDBJ whole genome shotgun (WGS) entry which is preliminary data.</text>
</comment>
<dbReference type="PRINTS" id="PR00420">
    <property type="entry name" value="RNGMNOXGNASE"/>
</dbReference>
<feature type="domain" description="FAD-binding" evidence="3">
    <location>
        <begin position="43"/>
        <end position="420"/>
    </location>
</feature>
<evidence type="ECO:0000313" key="4">
    <source>
        <dbReference type="EMBL" id="KAH9315639.1"/>
    </source>
</evidence>
<keyword evidence="2" id="KW-0274">FAD</keyword>
<dbReference type="Gene3D" id="3.30.9.10">
    <property type="entry name" value="D-Amino Acid Oxidase, subunit A, domain 2"/>
    <property type="match status" value="1"/>
</dbReference>
<dbReference type="AlphaFoldDB" id="A0AA38G309"/>
<dbReference type="GO" id="GO:0005739">
    <property type="term" value="C:mitochondrion"/>
    <property type="evidence" value="ECO:0007669"/>
    <property type="project" value="TreeGrafter"/>
</dbReference>
<dbReference type="SUPFAM" id="SSF51905">
    <property type="entry name" value="FAD/NAD(P)-binding domain"/>
    <property type="match status" value="1"/>
</dbReference>
<dbReference type="Gene3D" id="3.50.50.60">
    <property type="entry name" value="FAD/NAD(P)-binding domain"/>
    <property type="match status" value="1"/>
</dbReference>
<dbReference type="GO" id="GO:0016709">
    <property type="term" value="F:oxidoreductase activity, acting on paired donors, with incorporation or reduction of molecular oxygen, NAD(P)H as one donor, and incorporation of one atom of oxygen"/>
    <property type="evidence" value="ECO:0007669"/>
    <property type="project" value="UniProtKB-ARBA"/>
</dbReference>
<evidence type="ECO:0000256" key="2">
    <source>
        <dbReference type="ARBA" id="ARBA00022827"/>
    </source>
</evidence>
<gene>
    <name evidence="4" type="ORF">KI387_024266</name>
</gene>
<keyword evidence="5" id="KW-1185">Reference proteome</keyword>
<proteinExistence type="predicted"/>
<dbReference type="PANTHER" id="PTHR43004:SF6">
    <property type="entry name" value="FAD_NAD(P)-BINDING OXIDOREDUCTASE FAMILY PROTEIN"/>
    <property type="match status" value="1"/>
</dbReference>